<dbReference type="Pfam" id="PF25601">
    <property type="entry name" value="AAA_lid_14"/>
    <property type="match status" value="1"/>
</dbReference>
<dbReference type="STRING" id="454194.PYK22_00888"/>
<dbReference type="PROSITE" id="PS50045">
    <property type="entry name" value="SIGMA54_INTERACT_4"/>
    <property type="match status" value="1"/>
</dbReference>
<dbReference type="GO" id="GO:0005524">
    <property type="term" value="F:ATP binding"/>
    <property type="evidence" value="ECO:0007669"/>
    <property type="project" value="UniProtKB-KW"/>
</dbReference>
<proteinExistence type="predicted"/>
<name>A0A0B6WUI1_9BACT</name>
<dbReference type="Gene3D" id="1.10.10.60">
    <property type="entry name" value="Homeodomain-like"/>
    <property type="match status" value="1"/>
</dbReference>
<dbReference type="PANTHER" id="PTHR32071">
    <property type="entry name" value="TRANSCRIPTIONAL REGULATORY PROTEIN"/>
    <property type="match status" value="1"/>
</dbReference>
<dbReference type="FunFam" id="1.10.8.60:FF:000014">
    <property type="entry name" value="DNA-binding transcriptional regulator NtrC"/>
    <property type="match status" value="1"/>
</dbReference>
<dbReference type="InterPro" id="IPR001789">
    <property type="entry name" value="Sig_transdc_resp-reg_receiver"/>
</dbReference>
<dbReference type="PROSITE" id="PS00675">
    <property type="entry name" value="SIGMA54_INTERACT_1"/>
    <property type="match status" value="1"/>
</dbReference>
<dbReference type="PROSITE" id="PS00676">
    <property type="entry name" value="SIGMA54_INTERACT_2"/>
    <property type="match status" value="1"/>
</dbReference>
<dbReference type="GO" id="GO:0000160">
    <property type="term" value="P:phosphorelay signal transduction system"/>
    <property type="evidence" value="ECO:0007669"/>
    <property type="project" value="InterPro"/>
</dbReference>
<evidence type="ECO:0000259" key="9">
    <source>
        <dbReference type="PROSITE" id="PS50110"/>
    </source>
</evidence>
<dbReference type="SMART" id="SM00448">
    <property type="entry name" value="REC"/>
    <property type="match status" value="1"/>
</dbReference>
<dbReference type="InterPro" id="IPR003593">
    <property type="entry name" value="AAA+_ATPase"/>
</dbReference>
<evidence type="ECO:0000256" key="2">
    <source>
        <dbReference type="ARBA" id="ARBA00022840"/>
    </source>
</evidence>
<evidence type="ECO:0000256" key="4">
    <source>
        <dbReference type="ARBA" id="ARBA00023125"/>
    </source>
</evidence>
<dbReference type="PRINTS" id="PR01590">
    <property type="entry name" value="HTHFIS"/>
</dbReference>
<evidence type="ECO:0000259" key="8">
    <source>
        <dbReference type="PROSITE" id="PS50045"/>
    </source>
</evidence>
<feature type="domain" description="Response regulatory" evidence="9">
    <location>
        <begin position="10"/>
        <end position="124"/>
    </location>
</feature>
<dbReference type="InterPro" id="IPR027417">
    <property type="entry name" value="P-loop_NTPase"/>
</dbReference>
<dbReference type="InterPro" id="IPR002078">
    <property type="entry name" value="Sigma_54_int"/>
</dbReference>
<dbReference type="SUPFAM" id="SSF46689">
    <property type="entry name" value="Homeodomain-like"/>
    <property type="match status" value="1"/>
</dbReference>
<dbReference type="EMBL" id="CBXV010000003">
    <property type="protein sequence ID" value="CDM64893.1"/>
    <property type="molecule type" value="Genomic_DNA"/>
</dbReference>
<accession>A0A0B6WUI1</accession>
<evidence type="ECO:0000256" key="7">
    <source>
        <dbReference type="PROSITE-ProRule" id="PRU00169"/>
    </source>
</evidence>
<keyword evidence="1" id="KW-0547">Nucleotide-binding</keyword>
<feature type="modified residue" description="4-aspartylphosphate" evidence="7">
    <location>
        <position position="59"/>
    </location>
</feature>
<dbReference type="GO" id="GO:0043565">
    <property type="term" value="F:sequence-specific DNA binding"/>
    <property type="evidence" value="ECO:0007669"/>
    <property type="project" value="InterPro"/>
</dbReference>
<dbReference type="InterPro" id="IPR025944">
    <property type="entry name" value="Sigma_54_int_dom_CS"/>
</dbReference>
<dbReference type="CDD" id="cd00009">
    <property type="entry name" value="AAA"/>
    <property type="match status" value="1"/>
</dbReference>
<dbReference type="Pfam" id="PF00158">
    <property type="entry name" value="Sigma54_activat"/>
    <property type="match status" value="1"/>
</dbReference>
<dbReference type="FunFam" id="3.40.50.300:FF:000006">
    <property type="entry name" value="DNA-binding transcriptional regulator NtrC"/>
    <property type="match status" value="1"/>
</dbReference>
<organism evidence="10 11">
    <name type="scientific">Pyrinomonas methylaliphatogenes</name>
    <dbReference type="NCBI Taxonomy" id="454194"/>
    <lineage>
        <taxon>Bacteria</taxon>
        <taxon>Pseudomonadati</taxon>
        <taxon>Acidobacteriota</taxon>
        <taxon>Blastocatellia</taxon>
        <taxon>Blastocatellales</taxon>
        <taxon>Pyrinomonadaceae</taxon>
        <taxon>Pyrinomonas</taxon>
    </lineage>
</organism>
<dbReference type="PROSITE" id="PS50110">
    <property type="entry name" value="RESPONSE_REGULATORY"/>
    <property type="match status" value="1"/>
</dbReference>
<dbReference type="Proteomes" id="UP000031518">
    <property type="component" value="Unassembled WGS sequence"/>
</dbReference>
<reference evidence="10 11" key="1">
    <citation type="submission" date="2013-12" db="EMBL/GenBank/DDBJ databases">
        <authorList>
            <person name="Stott M."/>
        </authorList>
    </citation>
    <scope>NUCLEOTIDE SEQUENCE [LARGE SCALE GENOMIC DNA]</scope>
    <source>
        <strain evidence="10 11">K22</strain>
    </source>
</reference>
<keyword evidence="11" id="KW-1185">Reference proteome</keyword>
<keyword evidence="6" id="KW-0804">Transcription</keyword>
<dbReference type="Pfam" id="PF02954">
    <property type="entry name" value="HTH_8"/>
    <property type="match status" value="1"/>
</dbReference>
<evidence type="ECO:0000256" key="5">
    <source>
        <dbReference type="ARBA" id="ARBA00023159"/>
    </source>
</evidence>
<dbReference type="PROSITE" id="PS00688">
    <property type="entry name" value="SIGMA54_INTERACT_3"/>
    <property type="match status" value="1"/>
</dbReference>
<evidence type="ECO:0000256" key="3">
    <source>
        <dbReference type="ARBA" id="ARBA00023015"/>
    </source>
</evidence>
<keyword evidence="7" id="KW-0597">Phosphoprotein</keyword>
<dbReference type="Gene3D" id="3.40.50.300">
    <property type="entry name" value="P-loop containing nucleotide triphosphate hydrolases"/>
    <property type="match status" value="1"/>
</dbReference>
<dbReference type="InterPro" id="IPR025943">
    <property type="entry name" value="Sigma_54_int_dom_ATP-bd_2"/>
</dbReference>
<evidence type="ECO:0000313" key="11">
    <source>
        <dbReference type="Proteomes" id="UP000031518"/>
    </source>
</evidence>
<evidence type="ECO:0000256" key="6">
    <source>
        <dbReference type="ARBA" id="ARBA00023163"/>
    </source>
</evidence>
<dbReference type="AlphaFoldDB" id="A0A0B6WUI1"/>
<keyword evidence="5" id="KW-0010">Activator</keyword>
<reference evidence="10 11" key="2">
    <citation type="submission" date="2015-01" db="EMBL/GenBank/DDBJ databases">
        <title>Complete genome sequence of Pyrinomonas methylaliphatogenes type strain K22T.</title>
        <authorList>
            <person name="Lee K.C.Y."/>
            <person name="Power J.F."/>
            <person name="Dunfield P.F."/>
            <person name="Morgan X.C."/>
            <person name="Huttenhower C."/>
            <person name="Stott M.B."/>
        </authorList>
    </citation>
    <scope>NUCLEOTIDE SEQUENCE [LARGE SCALE GENOMIC DNA]</scope>
    <source>
        <strain evidence="10 11">K22</strain>
    </source>
</reference>
<dbReference type="Gene3D" id="1.10.8.60">
    <property type="match status" value="1"/>
</dbReference>
<dbReference type="OrthoDB" id="9803970at2"/>
<dbReference type="Gene3D" id="3.40.50.2300">
    <property type="match status" value="1"/>
</dbReference>
<feature type="domain" description="Sigma-54 factor interaction" evidence="8">
    <location>
        <begin position="149"/>
        <end position="377"/>
    </location>
</feature>
<dbReference type="InterPro" id="IPR009057">
    <property type="entry name" value="Homeodomain-like_sf"/>
</dbReference>
<dbReference type="PANTHER" id="PTHR32071:SF57">
    <property type="entry name" value="C4-DICARBOXYLATE TRANSPORT TRANSCRIPTIONAL REGULATORY PROTEIN DCTD"/>
    <property type="match status" value="1"/>
</dbReference>
<dbReference type="SMART" id="SM00382">
    <property type="entry name" value="AAA"/>
    <property type="match status" value="1"/>
</dbReference>
<dbReference type="GO" id="GO:0006355">
    <property type="term" value="P:regulation of DNA-templated transcription"/>
    <property type="evidence" value="ECO:0007669"/>
    <property type="project" value="InterPro"/>
</dbReference>
<dbReference type="InterPro" id="IPR058031">
    <property type="entry name" value="AAA_lid_NorR"/>
</dbReference>
<dbReference type="InterPro" id="IPR025662">
    <property type="entry name" value="Sigma_54_int_dom_ATP-bd_1"/>
</dbReference>
<dbReference type="SUPFAM" id="SSF52540">
    <property type="entry name" value="P-loop containing nucleoside triphosphate hydrolases"/>
    <property type="match status" value="1"/>
</dbReference>
<dbReference type="InterPro" id="IPR002197">
    <property type="entry name" value="HTH_Fis"/>
</dbReference>
<dbReference type="InterPro" id="IPR011006">
    <property type="entry name" value="CheY-like_superfamily"/>
</dbReference>
<dbReference type="SUPFAM" id="SSF52172">
    <property type="entry name" value="CheY-like"/>
    <property type="match status" value="1"/>
</dbReference>
<keyword evidence="2" id="KW-0067">ATP-binding</keyword>
<protein>
    <submittedName>
        <fullName evidence="10">Response regulator with CheY-like receiver, AAA-type ATPase, and DNA-binding domains</fullName>
    </submittedName>
</protein>
<keyword evidence="3" id="KW-0805">Transcription regulation</keyword>
<evidence type="ECO:0000313" key="10">
    <source>
        <dbReference type="EMBL" id="CDM64893.1"/>
    </source>
</evidence>
<sequence length="475" mass="53291">MVEAKSDRLRLLIVDDEEAARYGMRRALASLDCEIAEAEDAERARSEIERKRPDVVLLDINLPGASGLDLLREFGERGDAPLFIMITAYGSERMAVEAIKSGAHDYLAKPFEIDELRLVVRNALETVRLKRENEALRRSLELESAAAKLLGQSPAIERVRAVIEKVAETDATVLIRGESGTGKELVARAIHERSRRRGRFVAINCAALPSELIESELFGHEKGAFTGASMRRQGKFELADGGTLFLDEIGDMSANVQAKLLRAIEERAIERLGGAEPIPVDVRIVSATHRQLEREIEAGNFRADLFFRLRVVTIEVPPLRERREDIPLLATAFAQAAADKYGLPARTISASALRRLLEYAWPGNVRELRNVIERAVIMAEGKEIAVRDLALESHETSRAEDEERREALRVPFTMNFRADRREFERTYITRCLELTGGNVTRAAAILGMHRQSLQHKLRELGLARRYVALIEGDEK</sequence>
<evidence type="ECO:0000256" key="1">
    <source>
        <dbReference type="ARBA" id="ARBA00022741"/>
    </source>
</evidence>
<gene>
    <name evidence="10" type="ORF">PYK22_00888</name>
</gene>
<dbReference type="Pfam" id="PF00072">
    <property type="entry name" value="Response_reg"/>
    <property type="match status" value="1"/>
</dbReference>
<keyword evidence="4 10" id="KW-0238">DNA-binding</keyword>